<gene>
    <name evidence="2" type="ORF">MasN3_49580</name>
</gene>
<dbReference type="NCBIfam" id="TIGR02595">
    <property type="entry name" value="PEP_CTERM"/>
    <property type="match status" value="1"/>
</dbReference>
<protein>
    <recommendedName>
        <fullName evidence="4">PEP-CTERM protein-sorting domain-containing protein</fullName>
    </recommendedName>
</protein>
<proteinExistence type="predicted"/>
<dbReference type="InterPro" id="IPR013424">
    <property type="entry name" value="Ice-binding_C"/>
</dbReference>
<keyword evidence="3" id="KW-1185">Reference proteome</keyword>
<evidence type="ECO:0000256" key="1">
    <source>
        <dbReference type="SAM" id="SignalP"/>
    </source>
</evidence>
<dbReference type="EMBL" id="AP026966">
    <property type="protein sequence ID" value="BDT61464.1"/>
    <property type="molecule type" value="Genomic_DNA"/>
</dbReference>
<dbReference type="PROSITE" id="PS51318">
    <property type="entry name" value="TAT"/>
    <property type="match status" value="1"/>
</dbReference>
<evidence type="ECO:0008006" key="4">
    <source>
        <dbReference type="Google" id="ProtNLM"/>
    </source>
</evidence>
<dbReference type="InterPro" id="IPR006311">
    <property type="entry name" value="TAT_signal"/>
</dbReference>
<feature type="signal peptide" evidence="1">
    <location>
        <begin position="1"/>
        <end position="32"/>
    </location>
</feature>
<reference evidence="2" key="1">
    <citation type="submission" date="2022-11" db="EMBL/GenBank/DDBJ databases">
        <title>Isolation and characterization of PLA-degrading bacterium Massilia sp. from Antarctic soil.</title>
        <authorList>
            <person name="Sato K."/>
            <person name="Gomez-Fuentes C."/>
            <person name="Ahmad S.A."/>
            <person name="Zulkharnain A."/>
        </authorList>
    </citation>
    <scope>NUCLEOTIDE SEQUENCE</scope>
    <source>
        <strain evidence="2">N-3</strain>
    </source>
</reference>
<name>A0ABN6TGV8_9BURK</name>
<organism evidence="2 3">
    <name type="scientific">Massilia varians</name>
    <dbReference type="NCBI Taxonomy" id="457921"/>
    <lineage>
        <taxon>Bacteria</taxon>
        <taxon>Pseudomonadati</taxon>
        <taxon>Pseudomonadota</taxon>
        <taxon>Betaproteobacteria</taxon>
        <taxon>Burkholderiales</taxon>
        <taxon>Oxalobacteraceae</taxon>
        <taxon>Telluria group</taxon>
        <taxon>Massilia</taxon>
    </lineage>
</organism>
<keyword evidence="1" id="KW-0732">Signal</keyword>
<sequence>MGNDMKRNRTFLKTTIATALLGAAISSPAALARTIDFEDLQLVALDGNQSIVSRGYRFMAEDGPVAQFFGFSGAAGGVYNGGQGCGDTPCPAGNSSNFYVGLNDGAVTVVNTELPQFRISGLDFGFLAPLPDLDDGIWGQLRLTGYLANGGSITTAMDFAGQNAGGDFMFKSWTLDTSFSSAFLSSLTLSACVYDIGGACINSIDAPAENLAQFAIDNLIVDVPEPGLPSLLMLGALGMALTARRRAK</sequence>
<dbReference type="Proteomes" id="UP001163336">
    <property type="component" value="Chromosome"/>
</dbReference>
<feature type="chain" id="PRO_5045508802" description="PEP-CTERM protein-sorting domain-containing protein" evidence="1">
    <location>
        <begin position="33"/>
        <end position="248"/>
    </location>
</feature>
<accession>A0ABN6TGV8</accession>
<evidence type="ECO:0000313" key="3">
    <source>
        <dbReference type="Proteomes" id="UP001163336"/>
    </source>
</evidence>
<dbReference type="NCBIfam" id="NF038120">
    <property type="entry name" value="PEP_CTERM_QFxxD"/>
    <property type="match status" value="1"/>
</dbReference>
<evidence type="ECO:0000313" key="2">
    <source>
        <dbReference type="EMBL" id="BDT61464.1"/>
    </source>
</evidence>